<keyword evidence="1" id="KW-0812">Transmembrane</keyword>
<name>A0A2M6WAQ0_9BACT</name>
<keyword evidence="1" id="KW-1133">Transmembrane helix</keyword>
<keyword evidence="1" id="KW-0472">Membrane</keyword>
<comment type="caution">
    <text evidence="2">The sequence shown here is derived from an EMBL/GenBank/DDBJ whole genome shotgun (WGS) entry which is preliminary data.</text>
</comment>
<dbReference type="EMBL" id="PFBP01000029">
    <property type="protein sequence ID" value="PIT89841.1"/>
    <property type="molecule type" value="Genomic_DNA"/>
</dbReference>
<feature type="transmembrane region" description="Helical" evidence="1">
    <location>
        <begin position="31"/>
        <end position="53"/>
    </location>
</feature>
<accession>A0A2M6WAQ0</accession>
<evidence type="ECO:0000313" key="3">
    <source>
        <dbReference type="Proteomes" id="UP000231464"/>
    </source>
</evidence>
<dbReference type="AlphaFoldDB" id="A0A2M6WAQ0"/>
<organism evidence="2 3">
    <name type="scientific">Candidatus Kuenenbacteria bacterium CG10_big_fil_rev_8_21_14_0_10_36_11</name>
    <dbReference type="NCBI Taxonomy" id="1974618"/>
    <lineage>
        <taxon>Bacteria</taxon>
        <taxon>Candidatus Kueneniibacteriota</taxon>
    </lineage>
</organism>
<gene>
    <name evidence="2" type="ORF">COU23_01840</name>
</gene>
<sequence length="60" mass="6650">MEASDEKFVKLLVTALVTGLVLLIFKGLRSPLSYGIFGLIVLAWLWEVVKLAVSGKFKIK</sequence>
<evidence type="ECO:0000256" key="1">
    <source>
        <dbReference type="SAM" id="Phobius"/>
    </source>
</evidence>
<feature type="transmembrane region" description="Helical" evidence="1">
    <location>
        <begin position="7"/>
        <end position="25"/>
    </location>
</feature>
<dbReference type="Proteomes" id="UP000231464">
    <property type="component" value="Unassembled WGS sequence"/>
</dbReference>
<protein>
    <submittedName>
        <fullName evidence="2">Uncharacterized protein</fullName>
    </submittedName>
</protein>
<reference evidence="3" key="1">
    <citation type="submission" date="2017-09" db="EMBL/GenBank/DDBJ databases">
        <title>Depth-based differentiation of microbial function through sediment-hosted aquifers and enrichment of novel symbionts in the deep terrestrial subsurface.</title>
        <authorList>
            <person name="Probst A.J."/>
            <person name="Ladd B."/>
            <person name="Jarett J.K."/>
            <person name="Geller-Mcgrath D.E."/>
            <person name="Sieber C.M.K."/>
            <person name="Emerson J.B."/>
            <person name="Anantharaman K."/>
            <person name="Thomas B.C."/>
            <person name="Malmstrom R."/>
            <person name="Stieglmeier M."/>
            <person name="Klingl A."/>
            <person name="Woyke T."/>
            <person name="Ryan C.M."/>
            <person name="Banfield J.F."/>
        </authorList>
    </citation>
    <scope>NUCLEOTIDE SEQUENCE [LARGE SCALE GENOMIC DNA]</scope>
</reference>
<evidence type="ECO:0000313" key="2">
    <source>
        <dbReference type="EMBL" id="PIT89841.1"/>
    </source>
</evidence>
<proteinExistence type="predicted"/>